<evidence type="ECO:0000313" key="3">
    <source>
        <dbReference type="Proteomes" id="UP000712600"/>
    </source>
</evidence>
<evidence type="ECO:0000256" key="1">
    <source>
        <dbReference type="SAM" id="MobiDB-lite"/>
    </source>
</evidence>
<accession>A0A8S9S1P7</accession>
<reference evidence="2" key="1">
    <citation type="submission" date="2019-12" db="EMBL/GenBank/DDBJ databases">
        <title>Genome sequencing and annotation of Brassica cretica.</title>
        <authorList>
            <person name="Studholme D.J."/>
            <person name="Sarris P."/>
        </authorList>
    </citation>
    <scope>NUCLEOTIDE SEQUENCE</scope>
    <source>
        <strain evidence="2">PFS-109/04</strain>
        <tissue evidence="2">Leaf</tissue>
    </source>
</reference>
<dbReference type="AlphaFoldDB" id="A0A8S9S1P7"/>
<gene>
    <name evidence="2" type="ORF">F2Q69_00026847</name>
</gene>
<feature type="compositionally biased region" description="Polar residues" evidence="1">
    <location>
        <begin position="210"/>
        <end position="239"/>
    </location>
</feature>
<feature type="region of interest" description="Disordered" evidence="1">
    <location>
        <begin position="207"/>
        <end position="243"/>
    </location>
</feature>
<protein>
    <submittedName>
        <fullName evidence="2">Uncharacterized protein</fullName>
    </submittedName>
</protein>
<comment type="caution">
    <text evidence="2">The sequence shown here is derived from an EMBL/GenBank/DDBJ whole genome shotgun (WGS) entry which is preliminary data.</text>
</comment>
<organism evidence="2 3">
    <name type="scientific">Brassica cretica</name>
    <name type="common">Mustard</name>
    <dbReference type="NCBI Taxonomy" id="69181"/>
    <lineage>
        <taxon>Eukaryota</taxon>
        <taxon>Viridiplantae</taxon>
        <taxon>Streptophyta</taxon>
        <taxon>Embryophyta</taxon>
        <taxon>Tracheophyta</taxon>
        <taxon>Spermatophyta</taxon>
        <taxon>Magnoliopsida</taxon>
        <taxon>eudicotyledons</taxon>
        <taxon>Gunneridae</taxon>
        <taxon>Pentapetalae</taxon>
        <taxon>rosids</taxon>
        <taxon>malvids</taxon>
        <taxon>Brassicales</taxon>
        <taxon>Brassicaceae</taxon>
        <taxon>Brassiceae</taxon>
        <taxon>Brassica</taxon>
    </lineage>
</organism>
<name>A0A8S9S1P7_BRACR</name>
<feature type="region of interest" description="Disordered" evidence="1">
    <location>
        <begin position="58"/>
        <end position="78"/>
    </location>
</feature>
<dbReference type="EMBL" id="QGKX02000088">
    <property type="protein sequence ID" value="KAF3586292.1"/>
    <property type="molecule type" value="Genomic_DNA"/>
</dbReference>
<sequence>MAFAKAPRLGKDDTLGNRAWTRSFKVYSDTQKTDPACKVGAAHKTRIPLRRKSVTISSGATSNTNNMKKGTSRVTGQNKSINENSEKYTKVTRKALADLSNVGGNTLRPALSGSSTMKWKGVKCSNPQSYISKFEGAASPTVSLSLSLSLNKRKIWRLKDNGVREGKDDILGNRAWTRSFKVYTDTQKTDPACKVGAAHKTRIPLRRKSVTISSGATSNTNNMKKGTSRVTGQNKSINENSEKYTKVTRKALADLSNVGGNTLRPALSGSSTM</sequence>
<proteinExistence type="predicted"/>
<evidence type="ECO:0000313" key="2">
    <source>
        <dbReference type="EMBL" id="KAF3586292.1"/>
    </source>
</evidence>
<dbReference type="Proteomes" id="UP000712600">
    <property type="component" value="Unassembled WGS sequence"/>
</dbReference>